<keyword evidence="1" id="KW-0812">Transmembrane</keyword>
<protein>
    <submittedName>
        <fullName evidence="2">Uncharacterized protein</fullName>
    </submittedName>
</protein>
<dbReference type="KEGG" id="fll:EI427_20880"/>
<feature type="transmembrane region" description="Helical" evidence="1">
    <location>
        <begin position="15"/>
        <end position="34"/>
    </location>
</feature>
<proteinExistence type="predicted"/>
<reference evidence="2 3" key="1">
    <citation type="submission" date="2018-12" db="EMBL/GenBank/DDBJ databases">
        <title>Flammeovirga pectinis sp. nov., isolated from the gut of the Korean scallop, Patinopecten yessoensis.</title>
        <authorList>
            <person name="Bae J.-W."/>
            <person name="Jeong Y.-S."/>
            <person name="Kang W."/>
        </authorList>
    </citation>
    <scope>NUCLEOTIDE SEQUENCE [LARGE SCALE GENOMIC DNA]</scope>
    <source>
        <strain evidence="2 3">L12M1</strain>
    </source>
</reference>
<gene>
    <name evidence="2" type="ORF">EI427_20880</name>
</gene>
<evidence type="ECO:0000313" key="2">
    <source>
        <dbReference type="EMBL" id="AZQ64681.1"/>
    </source>
</evidence>
<name>A0A3S9P8Y3_9BACT</name>
<sequence>MRRRTVTSIYKVKESFFGVMVLFVILCSILLFITSKTQTDKIVKEYCKESFWLGSHQLILYQNNSFVYKMTACLQTETIKGNWTSNGPLLSLDFNKSTPDLDTKYLNQGDSLQSLLSENEGFILCENLSYDSKK</sequence>
<evidence type="ECO:0000256" key="1">
    <source>
        <dbReference type="SAM" id="Phobius"/>
    </source>
</evidence>
<keyword evidence="1" id="KW-1133">Transmembrane helix</keyword>
<dbReference type="AlphaFoldDB" id="A0A3S9P8Y3"/>
<evidence type="ECO:0000313" key="3">
    <source>
        <dbReference type="Proteomes" id="UP000267268"/>
    </source>
</evidence>
<dbReference type="EMBL" id="CP034563">
    <property type="protein sequence ID" value="AZQ64681.1"/>
    <property type="molecule type" value="Genomic_DNA"/>
</dbReference>
<keyword evidence="1" id="KW-0472">Membrane</keyword>
<dbReference type="RefSeq" id="WP_126618619.1">
    <property type="nucleotide sequence ID" value="NZ_CP034563.1"/>
</dbReference>
<accession>A0A3S9P8Y3</accession>
<keyword evidence="3" id="KW-1185">Reference proteome</keyword>
<dbReference type="Proteomes" id="UP000267268">
    <property type="component" value="Chromosome 2"/>
</dbReference>
<organism evidence="2 3">
    <name type="scientific">Flammeovirga pectinis</name>
    <dbReference type="NCBI Taxonomy" id="2494373"/>
    <lineage>
        <taxon>Bacteria</taxon>
        <taxon>Pseudomonadati</taxon>
        <taxon>Bacteroidota</taxon>
        <taxon>Cytophagia</taxon>
        <taxon>Cytophagales</taxon>
        <taxon>Flammeovirgaceae</taxon>
        <taxon>Flammeovirga</taxon>
    </lineage>
</organism>